<keyword evidence="2" id="KW-0472">Membrane</keyword>
<reference evidence="4" key="1">
    <citation type="journal article" date="2019" name="Int. J. Syst. Evol. Microbiol.">
        <title>The Global Catalogue of Microorganisms (GCM) 10K type strain sequencing project: providing services to taxonomists for standard genome sequencing and annotation.</title>
        <authorList>
            <consortium name="The Broad Institute Genomics Platform"/>
            <consortium name="The Broad Institute Genome Sequencing Center for Infectious Disease"/>
            <person name="Wu L."/>
            <person name="Ma J."/>
        </authorList>
    </citation>
    <scope>NUCLEOTIDE SEQUENCE [LARGE SCALE GENOMIC DNA]</scope>
    <source>
        <strain evidence="4">JCM 3115</strain>
    </source>
</reference>
<comment type="caution">
    <text evidence="3">The sequence shown here is derived from an EMBL/GenBank/DDBJ whole genome shotgun (WGS) entry which is preliminary data.</text>
</comment>
<keyword evidence="4" id="KW-1185">Reference proteome</keyword>
<dbReference type="RefSeq" id="WP_189250139.1">
    <property type="nucleotide sequence ID" value="NZ_BMQJ01000020.1"/>
</dbReference>
<feature type="transmembrane region" description="Helical" evidence="2">
    <location>
        <begin position="37"/>
        <end position="57"/>
    </location>
</feature>
<protein>
    <recommendedName>
        <fullName evidence="5">WD40 repeat domain-containing protein</fullName>
    </recommendedName>
</protein>
<evidence type="ECO:0008006" key="5">
    <source>
        <dbReference type="Google" id="ProtNLM"/>
    </source>
</evidence>
<feature type="region of interest" description="Disordered" evidence="1">
    <location>
        <begin position="76"/>
        <end position="104"/>
    </location>
</feature>
<evidence type="ECO:0000256" key="1">
    <source>
        <dbReference type="SAM" id="MobiDB-lite"/>
    </source>
</evidence>
<dbReference type="EMBL" id="BMQJ01000020">
    <property type="protein sequence ID" value="GGQ24777.1"/>
    <property type="molecule type" value="Genomic_DNA"/>
</dbReference>
<name>A0ABQ2RCB7_9ACTN</name>
<evidence type="ECO:0000256" key="2">
    <source>
        <dbReference type="SAM" id="Phobius"/>
    </source>
</evidence>
<feature type="region of interest" description="Disordered" evidence="1">
    <location>
        <begin position="295"/>
        <end position="314"/>
    </location>
</feature>
<keyword evidence="2" id="KW-1133">Transmembrane helix</keyword>
<dbReference type="SUPFAM" id="SSF82171">
    <property type="entry name" value="DPP6 N-terminal domain-like"/>
    <property type="match status" value="1"/>
</dbReference>
<accession>A0ABQ2RCB7</accession>
<sequence>MTIDELVRRTLHGWSEEARVPADLASRALGRRRRSRVRTFAVVAGATAAVVAGAFAVPDLVAGGFSGSDGTAPAVAVATGSDPSAAPGPSAGTRETLGDADSAPPETLVAAGDTAVYAYYTWRNEKVVGNREARRLTWHLYDGDSGTYEKTPWAWLDPAPGGESAAVLESIPARRVGVVTVRGGDVRWFDLEHPAGAVSWSPDGTRLLVTNYDDDPDQVEVMGKDVWTVILATRTGFTLIDPAAGRQDFHPAAVEGDGGGASRQDFFWNADGTLIWEWTNPGRSKKFYGMDGAPRPVPPDEPVQREQTAGLSPGGRWLASNSPDRTAVTAVKDMESGEVKPLRPVDGYWIEQLAAWADDGHVIAWACELKGADDCVKSEFRNRLLLVDVRGGAVVPLTGYRENSLRPGTWVPVFSRR</sequence>
<evidence type="ECO:0000313" key="4">
    <source>
        <dbReference type="Proteomes" id="UP000611554"/>
    </source>
</evidence>
<organism evidence="3 4">
    <name type="scientific">Streptosporangium pseudovulgare</name>
    <dbReference type="NCBI Taxonomy" id="35765"/>
    <lineage>
        <taxon>Bacteria</taxon>
        <taxon>Bacillati</taxon>
        <taxon>Actinomycetota</taxon>
        <taxon>Actinomycetes</taxon>
        <taxon>Streptosporangiales</taxon>
        <taxon>Streptosporangiaceae</taxon>
        <taxon>Streptosporangium</taxon>
    </lineage>
</organism>
<proteinExistence type="predicted"/>
<evidence type="ECO:0000313" key="3">
    <source>
        <dbReference type="EMBL" id="GGQ24777.1"/>
    </source>
</evidence>
<gene>
    <name evidence="3" type="ORF">GCM10010140_63820</name>
</gene>
<keyword evidence="2" id="KW-0812">Transmembrane</keyword>
<dbReference type="InterPro" id="IPR011042">
    <property type="entry name" value="6-blade_b-propeller_TolB-like"/>
</dbReference>
<dbReference type="Gene3D" id="2.120.10.30">
    <property type="entry name" value="TolB, C-terminal domain"/>
    <property type="match status" value="1"/>
</dbReference>
<dbReference type="Proteomes" id="UP000611554">
    <property type="component" value="Unassembled WGS sequence"/>
</dbReference>